<gene>
    <name evidence="2" type="ORF">ABH38_09235</name>
</gene>
<evidence type="ECO:0000313" key="2">
    <source>
        <dbReference type="EMBL" id="KLO37223.1"/>
    </source>
</evidence>
<dbReference type="PATRIC" id="fig|29311.18.peg.2657"/>
<keyword evidence="3" id="KW-1185">Reference proteome</keyword>
<keyword evidence="1" id="KW-1133">Transmembrane helix</keyword>
<accession>A0A0I9VI06</accession>
<evidence type="ECO:0000313" key="3">
    <source>
        <dbReference type="Proteomes" id="UP000036334"/>
    </source>
</evidence>
<keyword evidence="1" id="KW-0812">Transmembrane</keyword>
<protein>
    <submittedName>
        <fullName evidence="2">Uncharacterized protein</fullName>
    </submittedName>
</protein>
<keyword evidence="1" id="KW-0472">Membrane</keyword>
<reference evidence="2 3" key="1">
    <citation type="submission" date="2015-05" db="EMBL/GenBank/DDBJ databases">
        <title>Genome sequence of Mycobacterium haemophilum.</title>
        <authorList>
            <person name="Greninger A.L."/>
            <person name="Cunningham G."/>
            <person name="Miller S."/>
        </authorList>
    </citation>
    <scope>NUCLEOTIDE SEQUENCE [LARGE SCALE GENOMIC DNA]</scope>
    <source>
        <strain evidence="3">UC1</strain>
    </source>
</reference>
<dbReference type="EMBL" id="LDPR01000006">
    <property type="protein sequence ID" value="KLO37223.1"/>
    <property type="molecule type" value="Genomic_DNA"/>
</dbReference>
<dbReference type="AlphaFoldDB" id="A0A0I9VI06"/>
<proteinExistence type="predicted"/>
<name>A0A0I9VI06_9MYCO</name>
<dbReference type="Proteomes" id="UP000036334">
    <property type="component" value="Unassembled WGS sequence"/>
</dbReference>
<dbReference type="STRING" id="1202450.B586_13080"/>
<sequence>MLRIPGTYVWHYGPWTLWVIAGLAVVLEETARHGHRVTTSLLLAGAVVALIAAAQVPDAWRSVRSHYRQVAEWIDRNATSPHPTVAAGEIGALGYYGHADIVDYLGLLDSRANDSVRRNDFTWWLSVRPDYWVTPNDWSVDAPTIALPEFQREYAVAITIGPDTVYRRIAQ</sequence>
<dbReference type="OrthoDB" id="4753542at2"/>
<comment type="caution">
    <text evidence="2">The sequence shown here is derived from an EMBL/GenBank/DDBJ whole genome shotgun (WGS) entry which is preliminary data.</text>
</comment>
<feature type="transmembrane region" description="Helical" evidence="1">
    <location>
        <begin position="40"/>
        <end position="60"/>
    </location>
</feature>
<feature type="transmembrane region" description="Helical" evidence="1">
    <location>
        <begin position="12"/>
        <end position="28"/>
    </location>
</feature>
<evidence type="ECO:0000256" key="1">
    <source>
        <dbReference type="SAM" id="Phobius"/>
    </source>
</evidence>
<organism evidence="2 3">
    <name type="scientific">Mycobacterium haemophilum</name>
    <dbReference type="NCBI Taxonomy" id="29311"/>
    <lineage>
        <taxon>Bacteria</taxon>
        <taxon>Bacillati</taxon>
        <taxon>Actinomycetota</taxon>
        <taxon>Actinomycetes</taxon>
        <taxon>Mycobacteriales</taxon>
        <taxon>Mycobacteriaceae</taxon>
        <taxon>Mycobacterium</taxon>
    </lineage>
</organism>